<dbReference type="InterPro" id="IPR020472">
    <property type="entry name" value="WD40_PAC1"/>
</dbReference>
<dbReference type="InterPro" id="IPR015943">
    <property type="entry name" value="WD40/YVTN_repeat-like_dom_sf"/>
</dbReference>
<dbReference type="Pfam" id="PF00400">
    <property type="entry name" value="WD40"/>
    <property type="match status" value="12"/>
</dbReference>
<evidence type="ECO:0000313" key="6">
    <source>
        <dbReference type="Proteomes" id="UP000054166"/>
    </source>
</evidence>
<evidence type="ECO:0000259" key="4">
    <source>
        <dbReference type="Pfam" id="PF24883"/>
    </source>
</evidence>
<feature type="repeat" description="WD" evidence="3">
    <location>
        <begin position="665"/>
        <end position="706"/>
    </location>
</feature>
<dbReference type="InterPro" id="IPR019775">
    <property type="entry name" value="WD40_repeat_CS"/>
</dbReference>
<dbReference type="PROSITE" id="PS50082">
    <property type="entry name" value="WD_REPEATS_2"/>
    <property type="match status" value="12"/>
</dbReference>
<name>A0A0C3B5C9_PILCF</name>
<dbReference type="InterPro" id="IPR056884">
    <property type="entry name" value="NPHP3-like_N"/>
</dbReference>
<dbReference type="OrthoDB" id="538223at2759"/>
<dbReference type="Pfam" id="PF24883">
    <property type="entry name" value="NPHP3_N"/>
    <property type="match status" value="1"/>
</dbReference>
<dbReference type="STRING" id="765440.A0A0C3B5C9"/>
<keyword evidence="2" id="KW-0677">Repeat</keyword>
<feature type="repeat" description="WD" evidence="3">
    <location>
        <begin position="622"/>
        <end position="663"/>
    </location>
</feature>
<dbReference type="AlphaFoldDB" id="A0A0C3B5C9"/>
<feature type="repeat" description="WD" evidence="3">
    <location>
        <begin position="1049"/>
        <end position="1083"/>
    </location>
</feature>
<keyword evidence="6" id="KW-1185">Reference proteome</keyword>
<dbReference type="SUPFAM" id="SSF50978">
    <property type="entry name" value="WD40 repeat-like"/>
    <property type="match status" value="2"/>
</dbReference>
<dbReference type="CDD" id="cd00200">
    <property type="entry name" value="WD40"/>
    <property type="match status" value="2"/>
</dbReference>
<feature type="repeat" description="WD" evidence="3">
    <location>
        <begin position="957"/>
        <end position="998"/>
    </location>
</feature>
<dbReference type="PRINTS" id="PR00320">
    <property type="entry name" value="GPROTEINBRPT"/>
</dbReference>
<sequence length="1247" mass="137360">MLWLSGGPGAGKSSIASSLVQRLREQRRLGSCFFFSRHHAGLNDAAALWRSVAYDLARFDHNFAVSLIEALKERRVDPERPEIELHFRLMIEEPSKRSYAFFPQDMAPIIVLDALDECRCDTRDRSQWNALLRTLSRWSDLPRVFKIIVTSRDPVSKSFSEKTCKHIVLLTGDLVTPEATRDIHHFFTERFAKITETVSSKWPGHRRILQLTTQAAGLFIWAETVMNFVERGIPEEQLDLVLKGNFGGGQDLTNLYRQVLEQSFGESDSRMLEALTTVLGVIVLAKVPLRRSDLQYFVCETDLVIHRILAKLSSVISMDTAEGTLRVIHLSFAEFLCDKERCPKNFFIDRNMQSEKLTAMCLQVMRDGLHFNICDLETSYNRNDDVEALAARIKKHIPGHLSFSCRFWAVYLQDVTGNEFTNGTLLDEIENFFYSRFLYWLEVLSLIKELGMAPVALRIVARWIGNTKAELSKFVTDARQFVVSFETPISESVPHIYLSALPFSPPESMVSKHFLPQFSRILSVTSASRPALLNVLIGHLDGVLSVDFSPDGKRIASGSGDRTIRVWDAGTGDVMVAPFKGHTETVCSVAFSPNGERIVSGSGDRTIRVWDAWTGETVIGPFIGHTDWVRSVGFSPDGKRIVSGSDDRTIVVWDAEASKTVAGPLRAHTDWVCSVAFSPDGKRIVSGSGDGTVIVWSSRTGEILATSLDPSGWIFSVAFSPDGELIVSGSDEMISIMDVETGDDVNNHIGSIRSVALSPDGKYFVVGADDTTCRVCDLQTGNTVVGPFDGHIDCIRSVQFSPDGKRIVSGSDDGTIRVWDCEIAEETCEGHTDMVHSVAFSPDGKRIVSGPRDKTIMVWNAKTGKSVTQPLTGHKDWVFSVGFSPDGDRIVSGSSDKTIRIWDAETGNVMAAPFKGHTETVCSVAFSPNGERIVSSSGDRTIRVWNAGTGETVVGPFIGHADWVRSVGFSPDGKRIVSGSDDGTIIVWNAETGKTMAGPFRAHTDWVCSVAFSPDGTHIVSGSGDETIKVCNADTGEIVAEPFDGEDWVFSVGFSADGKYIVSGAGAEVTLIWNVETSEIVARPIDDRESGLTRSARRLISLEEDLEGELDDIADGLLGRDIRSVGFSPDGECIVFALGNKICIWHFEITRAVHNHIDVLNAIGGPIVLNSCRQTKSRGWVSDGHKLLFWVPHEDRESICGIDAVHIMGTPAPQLDLGRYVHGTSWTRCRAKPHANMQHPSSNTSED</sequence>
<feature type="repeat" description="WD" evidence="3">
    <location>
        <begin position="579"/>
        <end position="620"/>
    </location>
</feature>
<feature type="repeat" description="WD" evidence="3">
    <location>
        <begin position="871"/>
        <end position="912"/>
    </location>
</feature>
<evidence type="ECO:0000256" key="1">
    <source>
        <dbReference type="ARBA" id="ARBA00022574"/>
    </source>
</evidence>
<dbReference type="PROSITE" id="PS00678">
    <property type="entry name" value="WD_REPEATS_1"/>
    <property type="match status" value="3"/>
</dbReference>
<feature type="repeat" description="WD" evidence="3">
    <location>
        <begin position="788"/>
        <end position="820"/>
    </location>
</feature>
<keyword evidence="1 3" id="KW-0853">WD repeat</keyword>
<dbReference type="InParanoid" id="A0A0C3B5C9"/>
<reference evidence="5 6" key="1">
    <citation type="submission" date="2014-04" db="EMBL/GenBank/DDBJ databases">
        <authorList>
            <consortium name="DOE Joint Genome Institute"/>
            <person name="Kuo A."/>
            <person name="Tarkka M."/>
            <person name="Buscot F."/>
            <person name="Kohler A."/>
            <person name="Nagy L.G."/>
            <person name="Floudas D."/>
            <person name="Copeland A."/>
            <person name="Barry K.W."/>
            <person name="Cichocki N."/>
            <person name="Veneault-Fourrey C."/>
            <person name="LaButti K."/>
            <person name="Lindquist E.A."/>
            <person name="Lipzen A."/>
            <person name="Lundell T."/>
            <person name="Morin E."/>
            <person name="Murat C."/>
            <person name="Sun H."/>
            <person name="Tunlid A."/>
            <person name="Henrissat B."/>
            <person name="Grigoriev I.V."/>
            <person name="Hibbett D.S."/>
            <person name="Martin F."/>
            <person name="Nordberg H.P."/>
            <person name="Cantor M.N."/>
            <person name="Hua S.X."/>
        </authorList>
    </citation>
    <scope>NUCLEOTIDE SEQUENCE [LARGE SCALE GENOMIC DNA]</scope>
    <source>
        <strain evidence="5 6">F 1598</strain>
    </source>
</reference>
<dbReference type="EMBL" id="KN833128">
    <property type="protein sequence ID" value="KIM72482.1"/>
    <property type="molecule type" value="Genomic_DNA"/>
</dbReference>
<organism evidence="5 6">
    <name type="scientific">Piloderma croceum (strain F 1598)</name>
    <dbReference type="NCBI Taxonomy" id="765440"/>
    <lineage>
        <taxon>Eukaryota</taxon>
        <taxon>Fungi</taxon>
        <taxon>Dikarya</taxon>
        <taxon>Basidiomycota</taxon>
        <taxon>Agaricomycotina</taxon>
        <taxon>Agaricomycetes</taxon>
        <taxon>Agaricomycetidae</taxon>
        <taxon>Atheliales</taxon>
        <taxon>Atheliaceae</taxon>
        <taxon>Piloderma</taxon>
    </lineage>
</organism>
<evidence type="ECO:0000256" key="3">
    <source>
        <dbReference type="PROSITE-ProRule" id="PRU00221"/>
    </source>
</evidence>
<feature type="repeat" description="WD" evidence="3">
    <location>
        <begin position="1000"/>
        <end position="1041"/>
    </location>
</feature>
<dbReference type="Proteomes" id="UP000054166">
    <property type="component" value="Unassembled WGS sequence"/>
</dbReference>
<feature type="repeat" description="WD" evidence="3">
    <location>
        <begin position="914"/>
        <end position="955"/>
    </location>
</feature>
<feature type="repeat" description="WD" evidence="3">
    <location>
        <begin position="745"/>
        <end position="786"/>
    </location>
</feature>
<dbReference type="PROSITE" id="PS50294">
    <property type="entry name" value="WD_REPEATS_REGION"/>
    <property type="match status" value="10"/>
</dbReference>
<evidence type="ECO:0000256" key="2">
    <source>
        <dbReference type="ARBA" id="ARBA00022737"/>
    </source>
</evidence>
<protein>
    <recommendedName>
        <fullName evidence="4">Nephrocystin 3-like N-terminal domain-containing protein</fullName>
    </recommendedName>
</protein>
<reference evidence="6" key="2">
    <citation type="submission" date="2015-01" db="EMBL/GenBank/DDBJ databases">
        <title>Evolutionary Origins and Diversification of the Mycorrhizal Mutualists.</title>
        <authorList>
            <consortium name="DOE Joint Genome Institute"/>
            <consortium name="Mycorrhizal Genomics Consortium"/>
            <person name="Kohler A."/>
            <person name="Kuo A."/>
            <person name="Nagy L.G."/>
            <person name="Floudas D."/>
            <person name="Copeland A."/>
            <person name="Barry K.W."/>
            <person name="Cichocki N."/>
            <person name="Veneault-Fourrey C."/>
            <person name="LaButti K."/>
            <person name="Lindquist E.A."/>
            <person name="Lipzen A."/>
            <person name="Lundell T."/>
            <person name="Morin E."/>
            <person name="Murat C."/>
            <person name="Riley R."/>
            <person name="Ohm R."/>
            <person name="Sun H."/>
            <person name="Tunlid A."/>
            <person name="Henrissat B."/>
            <person name="Grigoriev I.V."/>
            <person name="Hibbett D.S."/>
            <person name="Martin F."/>
        </authorList>
    </citation>
    <scope>NUCLEOTIDE SEQUENCE [LARGE SCALE GENOMIC DNA]</scope>
    <source>
        <strain evidence="6">F 1598</strain>
    </source>
</reference>
<dbReference type="SMART" id="SM00320">
    <property type="entry name" value="WD40"/>
    <property type="match status" value="14"/>
</dbReference>
<gene>
    <name evidence="5" type="ORF">PILCRDRAFT_803728</name>
</gene>
<dbReference type="InterPro" id="IPR001680">
    <property type="entry name" value="WD40_rpt"/>
</dbReference>
<proteinExistence type="predicted"/>
<evidence type="ECO:0000313" key="5">
    <source>
        <dbReference type="EMBL" id="KIM72482.1"/>
    </source>
</evidence>
<dbReference type="InterPro" id="IPR027417">
    <property type="entry name" value="P-loop_NTPase"/>
</dbReference>
<dbReference type="SUPFAM" id="SSF52540">
    <property type="entry name" value="P-loop containing nucleoside triphosphate hydrolases"/>
    <property type="match status" value="1"/>
</dbReference>
<feature type="non-terminal residue" evidence="5">
    <location>
        <position position="1247"/>
    </location>
</feature>
<dbReference type="InterPro" id="IPR050349">
    <property type="entry name" value="WD_LIS1/nudF_dynein_reg"/>
</dbReference>
<feature type="domain" description="Nephrocystin 3-like N-terminal" evidence="4">
    <location>
        <begin position="1"/>
        <end position="152"/>
    </location>
</feature>
<feature type="repeat" description="WD" evidence="3">
    <location>
        <begin position="536"/>
        <end position="577"/>
    </location>
</feature>
<feature type="repeat" description="WD" evidence="3">
    <location>
        <begin position="828"/>
        <end position="869"/>
    </location>
</feature>
<dbReference type="InterPro" id="IPR036322">
    <property type="entry name" value="WD40_repeat_dom_sf"/>
</dbReference>
<dbReference type="HOGENOM" id="CLU_000288_6_3_1"/>
<dbReference type="Gene3D" id="2.130.10.10">
    <property type="entry name" value="YVTN repeat-like/Quinoprotein amine dehydrogenase"/>
    <property type="match status" value="4"/>
</dbReference>
<dbReference type="Gene3D" id="3.40.50.300">
    <property type="entry name" value="P-loop containing nucleotide triphosphate hydrolases"/>
    <property type="match status" value="1"/>
</dbReference>
<accession>A0A0C3B5C9</accession>
<dbReference type="PANTHER" id="PTHR44129">
    <property type="entry name" value="WD REPEAT-CONTAINING PROTEIN POP1"/>
    <property type="match status" value="1"/>
</dbReference>